<dbReference type="HOGENOM" id="CLU_1058769_0_0_1"/>
<feature type="chain" id="PRO_5010981022" evidence="1">
    <location>
        <begin position="19"/>
        <end position="263"/>
    </location>
</feature>
<feature type="signal peptide" evidence="1">
    <location>
        <begin position="1"/>
        <end position="18"/>
    </location>
</feature>
<reference evidence="3" key="3">
    <citation type="submission" date="2015-06" db="UniProtKB">
        <authorList>
            <consortium name="EnsemblMetazoa"/>
        </authorList>
    </citation>
    <scope>IDENTIFICATION</scope>
</reference>
<organism evidence="3 4">
    <name type="scientific">Helobdella robusta</name>
    <name type="common">Californian leech</name>
    <dbReference type="NCBI Taxonomy" id="6412"/>
    <lineage>
        <taxon>Eukaryota</taxon>
        <taxon>Metazoa</taxon>
        <taxon>Spiralia</taxon>
        <taxon>Lophotrochozoa</taxon>
        <taxon>Annelida</taxon>
        <taxon>Clitellata</taxon>
        <taxon>Hirudinea</taxon>
        <taxon>Rhynchobdellida</taxon>
        <taxon>Glossiphoniidae</taxon>
        <taxon>Helobdella</taxon>
    </lineage>
</organism>
<evidence type="ECO:0000256" key="1">
    <source>
        <dbReference type="SAM" id="SignalP"/>
    </source>
</evidence>
<dbReference type="RefSeq" id="XP_009023806.1">
    <property type="nucleotide sequence ID" value="XM_009025558.1"/>
</dbReference>
<keyword evidence="4" id="KW-1185">Reference proteome</keyword>
<sequence>MKTLCLLIISTHITSVLCEDYYYHNTEEDETGFYRIFPASYIPSVINWCTRDICWMQFITEPDQHNRRYPMFNWDMNSKCYQHNGIFPREHQKHSFVEFATSEMIRKIGLSDEVMEKIFERKDSIVLWKSREEKDSCTIRLLMHEVNVMNNCEIRDIEMFAKLQVCLLKKKSLTPHHLATDWLLVTNETTDDCFAKQQNTSYPNIHNYCYPIPIMNKARVGEECLDWKVKNASDLVGDIMVFDYHPYFDVIECSTDFVRIGRG</sequence>
<protein>
    <submittedName>
        <fullName evidence="2 3">Uncharacterized protein</fullName>
    </submittedName>
</protein>
<dbReference type="AlphaFoldDB" id="T1FUM4"/>
<dbReference type="CTD" id="20212520"/>
<reference evidence="2 4" key="2">
    <citation type="journal article" date="2013" name="Nature">
        <title>Insights into bilaterian evolution from three spiralian genomes.</title>
        <authorList>
            <person name="Simakov O."/>
            <person name="Marletaz F."/>
            <person name="Cho S.J."/>
            <person name="Edsinger-Gonzales E."/>
            <person name="Havlak P."/>
            <person name="Hellsten U."/>
            <person name="Kuo D.H."/>
            <person name="Larsson T."/>
            <person name="Lv J."/>
            <person name="Arendt D."/>
            <person name="Savage R."/>
            <person name="Osoegawa K."/>
            <person name="de Jong P."/>
            <person name="Grimwood J."/>
            <person name="Chapman J.A."/>
            <person name="Shapiro H."/>
            <person name="Aerts A."/>
            <person name="Otillar R.P."/>
            <person name="Terry A.Y."/>
            <person name="Boore J.L."/>
            <person name="Grigoriev I.V."/>
            <person name="Lindberg D.R."/>
            <person name="Seaver E.C."/>
            <person name="Weisblat D.A."/>
            <person name="Putnam N.H."/>
            <person name="Rokhsar D.S."/>
        </authorList>
    </citation>
    <scope>NUCLEOTIDE SEQUENCE</scope>
</reference>
<evidence type="ECO:0000313" key="4">
    <source>
        <dbReference type="Proteomes" id="UP000015101"/>
    </source>
</evidence>
<dbReference type="InParanoid" id="T1FUM4"/>
<dbReference type="EnsemblMetazoa" id="HelroT193094">
    <property type="protein sequence ID" value="HelroP193094"/>
    <property type="gene ID" value="HelroG193094"/>
</dbReference>
<evidence type="ECO:0000313" key="2">
    <source>
        <dbReference type="EMBL" id="ESN98113.1"/>
    </source>
</evidence>
<dbReference type="Proteomes" id="UP000015101">
    <property type="component" value="Unassembled WGS sequence"/>
</dbReference>
<dbReference type="EMBL" id="KB097222">
    <property type="protein sequence ID" value="ESN98113.1"/>
    <property type="molecule type" value="Genomic_DNA"/>
</dbReference>
<reference evidence="4" key="1">
    <citation type="submission" date="2012-12" db="EMBL/GenBank/DDBJ databases">
        <authorList>
            <person name="Hellsten U."/>
            <person name="Grimwood J."/>
            <person name="Chapman J.A."/>
            <person name="Shapiro H."/>
            <person name="Aerts A."/>
            <person name="Otillar R.P."/>
            <person name="Terry A.Y."/>
            <person name="Boore J.L."/>
            <person name="Simakov O."/>
            <person name="Marletaz F."/>
            <person name="Cho S.-J."/>
            <person name="Edsinger-Gonzales E."/>
            <person name="Havlak P."/>
            <person name="Kuo D.-H."/>
            <person name="Larsson T."/>
            <person name="Lv J."/>
            <person name="Arendt D."/>
            <person name="Savage R."/>
            <person name="Osoegawa K."/>
            <person name="de Jong P."/>
            <person name="Lindberg D.R."/>
            <person name="Seaver E.C."/>
            <person name="Weisblat D.A."/>
            <person name="Putnam N.H."/>
            <person name="Grigoriev I.V."/>
            <person name="Rokhsar D.S."/>
        </authorList>
    </citation>
    <scope>NUCLEOTIDE SEQUENCE</scope>
</reference>
<evidence type="ECO:0000313" key="3">
    <source>
        <dbReference type="EnsemblMetazoa" id="HelroP193094"/>
    </source>
</evidence>
<proteinExistence type="predicted"/>
<gene>
    <name evidence="3" type="primary">20212520</name>
    <name evidence="2" type="ORF">HELRODRAFT_193094</name>
</gene>
<dbReference type="GeneID" id="20212520"/>
<dbReference type="KEGG" id="hro:HELRODRAFT_193094"/>
<name>T1FUM4_HELRO</name>
<dbReference type="EMBL" id="AMQM01006017">
    <property type="status" value="NOT_ANNOTATED_CDS"/>
    <property type="molecule type" value="Genomic_DNA"/>
</dbReference>
<keyword evidence="1" id="KW-0732">Signal</keyword>
<accession>T1FUM4</accession>